<dbReference type="RefSeq" id="WP_009056497.1">
    <property type="nucleotide sequence ID" value="NZ_AJYA01000041.1"/>
</dbReference>
<keyword evidence="2" id="KW-1185">Reference proteome</keyword>
<evidence type="ECO:0000313" key="2">
    <source>
        <dbReference type="Proteomes" id="UP000005551"/>
    </source>
</evidence>
<dbReference type="OrthoDB" id="1491962at2"/>
<accession>I5BYB3</accession>
<comment type="caution">
    <text evidence="1">The sequence shown here is derived from an EMBL/GenBank/DDBJ whole genome shotgun (WGS) entry which is preliminary data.</text>
</comment>
<reference evidence="1 2" key="1">
    <citation type="submission" date="2012-05" db="EMBL/GenBank/DDBJ databases">
        <title>Genome sequence of Nitritalea halalkaliphila LW7.</title>
        <authorList>
            <person name="Jangir P.K."/>
            <person name="Singh A."/>
            <person name="Shivaji S."/>
            <person name="Sharma R."/>
        </authorList>
    </citation>
    <scope>NUCLEOTIDE SEQUENCE [LARGE SCALE GENOMIC DNA]</scope>
    <source>
        <strain evidence="1 2">LW7</strain>
    </source>
</reference>
<dbReference type="EMBL" id="AJYA01000041">
    <property type="protein sequence ID" value="EIM74565.1"/>
    <property type="molecule type" value="Genomic_DNA"/>
</dbReference>
<dbReference type="Proteomes" id="UP000005551">
    <property type="component" value="Unassembled WGS sequence"/>
</dbReference>
<evidence type="ECO:0000313" key="1">
    <source>
        <dbReference type="EMBL" id="EIM74565.1"/>
    </source>
</evidence>
<dbReference type="STRING" id="1189621.A3SI_15663"/>
<protein>
    <submittedName>
        <fullName evidence="1">Uncharacterized protein</fullName>
    </submittedName>
</protein>
<organism evidence="1 2">
    <name type="scientific">Nitritalea halalkaliphila LW7</name>
    <dbReference type="NCBI Taxonomy" id="1189621"/>
    <lineage>
        <taxon>Bacteria</taxon>
        <taxon>Pseudomonadati</taxon>
        <taxon>Bacteroidota</taxon>
        <taxon>Cytophagia</taxon>
        <taxon>Cytophagales</taxon>
        <taxon>Cyclobacteriaceae</taxon>
        <taxon>Nitritalea</taxon>
    </lineage>
</organism>
<dbReference type="AlphaFoldDB" id="I5BYB3"/>
<dbReference type="PATRIC" id="fig|1189621.3.peg.3262"/>
<sequence>MAGSFIDDLFGKLFPKKQPLNVKENFTRSEGQQAALEEWLDGEEGAYYMDLIQKNYHFKTSGMSSKPEVHLLRTPYANGFAVTYESPLTPEAFSHIFFALGRKIKAMGYRQVSLDRKMREINNQVQTTEKYYFKPPLSAADLSEKIDQLYGNISVEKITVDDKPSFLKLMVTVYSDHLYQEARSFDDFIEVLFEK</sequence>
<gene>
    <name evidence="1" type="ORF">A3SI_15663</name>
</gene>
<proteinExistence type="predicted"/>
<name>I5BYB3_9BACT</name>